<dbReference type="PANTHER" id="PTHR46818">
    <property type="entry name" value="DOMAIN-CONTAINING PROTEIN, PUTATIVE-RELATED"/>
    <property type="match status" value="1"/>
</dbReference>
<proteinExistence type="predicted"/>
<dbReference type="Pfam" id="PF00650">
    <property type="entry name" value="CRAL_TRIO"/>
    <property type="match status" value="1"/>
</dbReference>
<dbReference type="InterPro" id="IPR036273">
    <property type="entry name" value="CRAL/TRIO_N_dom_sf"/>
</dbReference>
<gene>
    <name evidence="2" type="ORF">BSTOLATCC_MIC15628</name>
</gene>
<dbReference type="SMART" id="SM00516">
    <property type="entry name" value="SEC14"/>
    <property type="match status" value="1"/>
</dbReference>
<protein>
    <recommendedName>
        <fullName evidence="1">CRAL-TRIO domain-containing protein</fullName>
    </recommendedName>
</protein>
<evidence type="ECO:0000313" key="3">
    <source>
        <dbReference type="Proteomes" id="UP001162131"/>
    </source>
</evidence>
<dbReference type="InterPro" id="IPR036865">
    <property type="entry name" value="CRAL-TRIO_dom_sf"/>
</dbReference>
<dbReference type="SUPFAM" id="SSF46938">
    <property type="entry name" value="CRAL/TRIO N-terminal domain"/>
    <property type="match status" value="1"/>
</dbReference>
<name>A0AAU9IKX7_9CILI</name>
<feature type="domain" description="CRAL-TRIO" evidence="1">
    <location>
        <begin position="132"/>
        <end position="293"/>
    </location>
</feature>
<dbReference type="PANTHER" id="PTHR46818:SF1">
    <property type="entry name" value="CHROMOSOME UNDETERMINED SCAFFOLD_125, WHOLE GENOME SHOTGUN SEQUENCE"/>
    <property type="match status" value="1"/>
</dbReference>
<accession>A0AAU9IKX7</accession>
<dbReference type="EMBL" id="CAJZBQ010000015">
    <property type="protein sequence ID" value="CAG9316189.1"/>
    <property type="molecule type" value="Genomic_DNA"/>
</dbReference>
<organism evidence="2 3">
    <name type="scientific">Blepharisma stoltei</name>
    <dbReference type="NCBI Taxonomy" id="1481888"/>
    <lineage>
        <taxon>Eukaryota</taxon>
        <taxon>Sar</taxon>
        <taxon>Alveolata</taxon>
        <taxon>Ciliophora</taxon>
        <taxon>Postciliodesmatophora</taxon>
        <taxon>Heterotrichea</taxon>
        <taxon>Heterotrichida</taxon>
        <taxon>Blepharismidae</taxon>
        <taxon>Blepharisma</taxon>
    </lineage>
</organism>
<dbReference type="AlphaFoldDB" id="A0AAU9IKX7"/>
<dbReference type="Proteomes" id="UP001162131">
    <property type="component" value="Unassembled WGS sequence"/>
</dbReference>
<reference evidence="2" key="1">
    <citation type="submission" date="2021-09" db="EMBL/GenBank/DDBJ databases">
        <authorList>
            <consortium name="AG Swart"/>
            <person name="Singh M."/>
            <person name="Singh A."/>
            <person name="Seah K."/>
            <person name="Emmerich C."/>
        </authorList>
    </citation>
    <scope>NUCLEOTIDE SEQUENCE</scope>
    <source>
        <strain evidence="2">ATCC30299</strain>
    </source>
</reference>
<dbReference type="PROSITE" id="PS50191">
    <property type="entry name" value="CRAL_TRIO"/>
    <property type="match status" value="1"/>
</dbReference>
<comment type="caution">
    <text evidence="2">The sequence shown here is derived from an EMBL/GenBank/DDBJ whole genome shotgun (WGS) entry which is preliminary data.</text>
</comment>
<dbReference type="Gene3D" id="3.40.525.10">
    <property type="entry name" value="CRAL-TRIO lipid binding domain"/>
    <property type="match status" value="1"/>
</dbReference>
<evidence type="ECO:0000313" key="2">
    <source>
        <dbReference type="EMBL" id="CAG9316189.1"/>
    </source>
</evidence>
<dbReference type="CDD" id="cd00170">
    <property type="entry name" value="SEC14"/>
    <property type="match status" value="1"/>
</dbReference>
<sequence>MNFLQYKIRNKQISEMNGQIETLIPQSVNPPPGAYLYKPEGDMIASGKGKHIQRHIFKNQILTELEAKKLARLEEEVKKLKIQIPENWDKNELLRFCFGTGWKTRKALKEFQNHLKWRRETFPRGYLSVYPEVAELLTLGAFYVHGRDHFYRPILIMNCTKFQFKKIPDETYIRFLCFFFEYVTQNILLPGHVETWVNIADMGHWGMTQLPISSLRKLSKIIQANFKCRLGINYVINPPSTAVIMWNFVKPFLDEVTLHKMNVLKDSIPRPLFNHCNLSQVERKYGGTAPNVTSFWPPTFPPGPISPYDETLKEDTYDEPDINIKKKRKDKKRAQTEIIDKEDVIVDMGEISMNNDIKVETLLETAREDEELLVEEKIIEVEEDQVTKKEKEKETKDEKEIKRRRRISKTYKVINNDIEIDEEIGNEEKIRNKKDNLSKLVFEEYYENHDKHSIEPFSVVETRVAESNCGFLSVPDCSYSISMNRCSLL</sequence>
<evidence type="ECO:0000259" key="1">
    <source>
        <dbReference type="PROSITE" id="PS50191"/>
    </source>
</evidence>
<dbReference type="InterPro" id="IPR001251">
    <property type="entry name" value="CRAL-TRIO_dom"/>
</dbReference>
<dbReference type="SUPFAM" id="SSF52087">
    <property type="entry name" value="CRAL/TRIO domain"/>
    <property type="match status" value="1"/>
</dbReference>
<keyword evidence="3" id="KW-1185">Reference proteome</keyword>